<evidence type="ECO:0000313" key="10">
    <source>
        <dbReference type="Proteomes" id="UP001430848"/>
    </source>
</evidence>
<dbReference type="InterPro" id="IPR051913">
    <property type="entry name" value="GH2_Domain-Containing"/>
</dbReference>
<evidence type="ECO:0000259" key="8">
    <source>
        <dbReference type="Pfam" id="PF18565"/>
    </source>
</evidence>
<dbReference type="Pfam" id="PF16355">
    <property type="entry name" value="DUF4982"/>
    <property type="match status" value="1"/>
</dbReference>
<dbReference type="Pfam" id="PF02836">
    <property type="entry name" value="Glyco_hydro_2_C"/>
    <property type="match status" value="1"/>
</dbReference>
<dbReference type="InterPro" id="IPR006104">
    <property type="entry name" value="Glyco_hydro_2_N"/>
</dbReference>
<evidence type="ECO:0008006" key="11">
    <source>
        <dbReference type="Google" id="ProtNLM"/>
    </source>
</evidence>
<dbReference type="InterPro" id="IPR006103">
    <property type="entry name" value="Glyco_hydro_2_cat"/>
</dbReference>
<dbReference type="InterPro" id="IPR048229">
    <property type="entry name" value="GalB-like"/>
</dbReference>
<dbReference type="InterPro" id="IPR032311">
    <property type="entry name" value="DUF4982"/>
</dbReference>
<dbReference type="NCBIfam" id="NF041463">
    <property type="entry name" value="GalB"/>
    <property type="match status" value="1"/>
</dbReference>
<feature type="domain" description="Glycoside hydrolase family 2" evidence="8">
    <location>
        <begin position="820"/>
        <end position="918"/>
    </location>
</feature>
<dbReference type="InterPro" id="IPR008979">
    <property type="entry name" value="Galactose-bd-like_sf"/>
</dbReference>
<dbReference type="Gene3D" id="2.60.40.10">
    <property type="entry name" value="Immunoglobulins"/>
    <property type="match status" value="3"/>
</dbReference>
<evidence type="ECO:0000313" key="9">
    <source>
        <dbReference type="EMBL" id="KAK7726597.1"/>
    </source>
</evidence>
<dbReference type="PANTHER" id="PTHR42732">
    <property type="entry name" value="BETA-GALACTOSIDASE"/>
    <property type="match status" value="1"/>
</dbReference>
<dbReference type="PRINTS" id="PR00132">
    <property type="entry name" value="GLHYDRLASE2"/>
</dbReference>
<keyword evidence="10" id="KW-1185">Reference proteome</keyword>
<gene>
    <name evidence="9" type="ORF">SLS63_007566</name>
</gene>
<dbReference type="SUPFAM" id="SSF49785">
    <property type="entry name" value="Galactose-binding domain-like"/>
    <property type="match status" value="1"/>
</dbReference>
<dbReference type="InterPro" id="IPR040605">
    <property type="entry name" value="Glyco_hydro2_dom5"/>
</dbReference>
<dbReference type="Pfam" id="PF02837">
    <property type="entry name" value="Glyco_hydro_2_N"/>
    <property type="match status" value="1"/>
</dbReference>
<reference evidence="9 10" key="1">
    <citation type="submission" date="2024-02" db="EMBL/GenBank/DDBJ databases">
        <title>De novo assembly and annotation of 12 fungi associated with fruit tree decline syndrome in Ontario, Canada.</title>
        <authorList>
            <person name="Sulman M."/>
            <person name="Ellouze W."/>
            <person name="Ilyukhin E."/>
        </authorList>
    </citation>
    <scope>NUCLEOTIDE SEQUENCE [LARGE SCALE GENOMIC DNA]</scope>
    <source>
        <strain evidence="9 10">M169</strain>
    </source>
</reference>
<dbReference type="SUPFAM" id="SSF51445">
    <property type="entry name" value="(Trans)glycosidases"/>
    <property type="match status" value="1"/>
</dbReference>
<name>A0ABR1P531_DIAER</name>
<dbReference type="Pfam" id="PF00703">
    <property type="entry name" value="Glyco_hydro_2"/>
    <property type="match status" value="1"/>
</dbReference>
<evidence type="ECO:0000259" key="4">
    <source>
        <dbReference type="Pfam" id="PF00703"/>
    </source>
</evidence>
<comment type="similarity">
    <text evidence="1">Belongs to the glycosyl hydrolase 2 family.</text>
</comment>
<dbReference type="Pfam" id="PF18565">
    <property type="entry name" value="Glyco_hydro2_C5"/>
    <property type="match status" value="1"/>
</dbReference>
<dbReference type="EMBL" id="JAKNSF020000042">
    <property type="protein sequence ID" value="KAK7726597.1"/>
    <property type="molecule type" value="Genomic_DNA"/>
</dbReference>
<comment type="caution">
    <text evidence="9">The sequence shown here is derived from an EMBL/GenBank/DDBJ whole genome shotgun (WGS) entry which is preliminary data.</text>
</comment>
<dbReference type="InterPro" id="IPR006101">
    <property type="entry name" value="Glyco_hydro_2"/>
</dbReference>
<dbReference type="InterPro" id="IPR017853">
    <property type="entry name" value="GH"/>
</dbReference>
<evidence type="ECO:0000259" key="6">
    <source>
        <dbReference type="Pfam" id="PF02837"/>
    </source>
</evidence>
<dbReference type="InterPro" id="IPR006102">
    <property type="entry name" value="Ig-like_GH2"/>
</dbReference>
<keyword evidence="3" id="KW-0326">Glycosidase</keyword>
<accession>A0ABR1P531</accession>
<dbReference type="InterPro" id="IPR036156">
    <property type="entry name" value="Beta-gal/glucu_dom_sf"/>
</dbReference>
<feature type="domain" description="Glycoside hydrolase family 2 catalytic" evidence="5">
    <location>
        <begin position="414"/>
        <end position="560"/>
    </location>
</feature>
<keyword evidence="2" id="KW-0378">Hydrolase</keyword>
<dbReference type="Gene3D" id="2.60.120.260">
    <property type="entry name" value="Galactose-binding domain-like"/>
    <property type="match status" value="1"/>
</dbReference>
<evidence type="ECO:0000259" key="7">
    <source>
        <dbReference type="Pfam" id="PF16355"/>
    </source>
</evidence>
<evidence type="ECO:0000256" key="3">
    <source>
        <dbReference type="ARBA" id="ARBA00023295"/>
    </source>
</evidence>
<feature type="domain" description="Glycoside hydrolase family 2 immunoglobulin-like beta-sandwich" evidence="4">
    <location>
        <begin position="291"/>
        <end position="405"/>
    </location>
</feature>
<feature type="domain" description="Glycosyl hydrolases family 2 sugar binding" evidence="6">
    <location>
        <begin position="156"/>
        <end position="277"/>
    </location>
</feature>
<protein>
    <recommendedName>
        <fullName evidence="11">Beta-galactosidase</fullName>
    </recommendedName>
</protein>
<evidence type="ECO:0000256" key="2">
    <source>
        <dbReference type="ARBA" id="ARBA00022801"/>
    </source>
</evidence>
<dbReference type="PANTHER" id="PTHR42732:SF1">
    <property type="entry name" value="BETA-MANNOSIDASE"/>
    <property type="match status" value="1"/>
</dbReference>
<feature type="domain" description="DUF4982" evidence="7">
    <location>
        <begin position="744"/>
        <end position="801"/>
    </location>
</feature>
<evidence type="ECO:0000259" key="5">
    <source>
        <dbReference type="Pfam" id="PF02836"/>
    </source>
</evidence>
<proteinExistence type="inferred from homology"/>
<evidence type="ECO:0000256" key="1">
    <source>
        <dbReference type="ARBA" id="ARBA00007401"/>
    </source>
</evidence>
<organism evidence="9 10">
    <name type="scientific">Diaporthe eres</name>
    <name type="common">Phomopsis oblonga</name>
    <dbReference type="NCBI Taxonomy" id="83184"/>
    <lineage>
        <taxon>Eukaryota</taxon>
        <taxon>Fungi</taxon>
        <taxon>Dikarya</taxon>
        <taxon>Ascomycota</taxon>
        <taxon>Pezizomycotina</taxon>
        <taxon>Sordariomycetes</taxon>
        <taxon>Sordariomycetidae</taxon>
        <taxon>Diaporthales</taxon>
        <taxon>Diaporthaceae</taxon>
        <taxon>Diaporthe</taxon>
        <taxon>Diaporthe eres species complex</taxon>
    </lineage>
</organism>
<dbReference type="InterPro" id="IPR013783">
    <property type="entry name" value="Ig-like_fold"/>
</dbReference>
<dbReference type="SUPFAM" id="SSF49303">
    <property type="entry name" value="beta-Galactosidase/glucuronidase domain"/>
    <property type="match status" value="1"/>
</dbReference>
<dbReference type="Proteomes" id="UP001430848">
    <property type="component" value="Unassembled WGS sequence"/>
</dbReference>
<dbReference type="Gene3D" id="3.20.20.80">
    <property type="entry name" value="Glycosidases"/>
    <property type="match status" value="1"/>
</dbReference>
<sequence length="922" mass="100788">MGKVWSRTLEEDEKANASSGWLSCDMSGQCLLPLASTSSVITEEMALFNVPHKALRLALIGLAVLGHSSADARSVTTRRQDAPAEAARERLNINADWRFERFESNPDGLSYDQLKPWILPAANNFIKDPALHTEPPTGRPSNVTYAQASFDDSAWEALNLPHDWAVKGPFYEGSDPPVGGNMGRLPIQGIGWYRRTIDITSADEDKTIYLDVDGAMSYATVWLNGKLVGGWPYGYASFRLDLSPYVQSGENQLAIRLDQELDSSRWYPGAGIYRNVWITKVNTVHVGHWGTYITAKDVSAESATLDLTVQVENAAGEASDIQVVTDVYVLDAATGQAGEKVGQFPETTVSVGAGSIESTNGSVALKNPKLWGPRPSQEPNLHVAITRLYTDGQEIDTYETRFGVRSVSYAGDGLRINGERIYLQGVCQHHDLGSIGAAFNLVAAERQLQLLQDMGSNAIRTSHNPPAPEILDLADSLGIVVLDEIFDTWASHKTENDFASLWEDWSEPDLRAFVRRDRNHPSIWAWSYGNEIAEQEEGAEGAAAAQRLADIVREEDSTRQSSVGMNNAGPETPFVSVVDLIGLNYQGEGKGNGGPTFENFRGEFPDKLIFSTESSSAVSSRGTYLFPVTPANSTIVLANGTGADPETRQVSAYELYAVPWGASPDKVFDAQDQFPYVAGEFVWTGWDYIGEPTPYDGQSRSSYFGIIDLAGFPKDRFYLYQSRWNPTVRNAHILPHWNWPDRVGEVTPVHVFSSGDEAELFVNGESQGRQTKAGYRFRWDDVVYQPGEVHVKTYKDGEEWAEATVRTTGEATQLLLSTYQNRTTIAADGSDLSFVSVAVSDDNGDVVHTAEPAITFSVTGGEIVSTDNGDPTDFNPFPSKERNAFRGLALAIVRAPAGSSGPVTVTAQADGLKTAEITLDVQ</sequence>